<dbReference type="Pfam" id="PF12894">
    <property type="entry name" value="ANAPC4_WD40"/>
    <property type="match status" value="1"/>
</dbReference>
<keyword evidence="2 4" id="KW-0853">WD repeat</keyword>
<dbReference type="GO" id="GO:0006364">
    <property type="term" value="P:rRNA processing"/>
    <property type="evidence" value="ECO:0007669"/>
    <property type="project" value="InterPro"/>
</dbReference>
<accession>A0A1I8A478</accession>
<dbReference type="PROSITE" id="PS00678">
    <property type="entry name" value="WD_REPEATS_1"/>
    <property type="match status" value="1"/>
</dbReference>
<dbReference type="WBParaSite" id="L893_g32849.t1">
    <property type="protein sequence ID" value="L893_g32849.t1"/>
    <property type="gene ID" value="L893_g32849"/>
</dbReference>
<dbReference type="AlphaFoldDB" id="A0A1I8A478"/>
<dbReference type="PROSITE" id="PS50082">
    <property type="entry name" value="WD_REPEATS_2"/>
    <property type="match status" value="1"/>
</dbReference>
<evidence type="ECO:0000256" key="2">
    <source>
        <dbReference type="ARBA" id="ARBA00022574"/>
    </source>
</evidence>
<feature type="domain" description="Anaphase-promoting complex subunit 4-like WD40" evidence="5">
    <location>
        <begin position="161"/>
        <end position="259"/>
    </location>
</feature>
<dbReference type="InterPro" id="IPR024977">
    <property type="entry name" value="Apc4-like_WD40_dom"/>
</dbReference>
<evidence type="ECO:0000256" key="3">
    <source>
        <dbReference type="ARBA" id="ARBA00022737"/>
    </source>
</evidence>
<dbReference type="InterPro" id="IPR001680">
    <property type="entry name" value="WD40_rpt"/>
</dbReference>
<dbReference type="Proteomes" id="UP000095287">
    <property type="component" value="Unplaced"/>
</dbReference>
<dbReference type="InterPro" id="IPR015943">
    <property type="entry name" value="WD40/YVTN_repeat-like_dom_sf"/>
</dbReference>
<dbReference type="SMART" id="SM00320">
    <property type="entry name" value="WD40"/>
    <property type="match status" value="5"/>
</dbReference>
<dbReference type="InterPro" id="IPR036322">
    <property type="entry name" value="WD40_repeat_dom_sf"/>
</dbReference>
<proteinExistence type="predicted"/>
<evidence type="ECO:0000313" key="7">
    <source>
        <dbReference type="WBParaSite" id="L893_g32849.t1"/>
    </source>
</evidence>
<sequence>MDTKLNMISSAVWIKRGVAKSNHKVEKCEVENPVAPSIGPRGSLSNLAAPTNNQEEKYKMDCYDNEEVTDRDGLRGIACFANNTDDPYMTNVAHSNDESDAKDREMKETDTLLAALKTEDDKSALVCYLYNHEDKALQIHHHYDLPWYPLHVENIRHDQTNYNQRGDLVAVADSDGAIKFWDLCLWNDIDLVEPICTLKTPKKGDRGENAVLSMAWYEHAHTLASGGADCQLLLWDFDRLKLVNSLGCSKQKIQSIAWHPTRNNVLLAGSTSGTLSVVDCVAMNGEIRASWDFGQKAEVNKVKWDTFNDDCAYVACDDGIIRYVDIRVTGKKGSAKNKTNSVVYSVETHAKTVESLALNTLVKDLFVTVGEHNLSIWKNEPTGCTLAHSEKLNLGTLHTVEFCPDLPNVLVVGGQLNGLIKPIDISLFSCVQKVFM</sequence>
<evidence type="ECO:0000313" key="6">
    <source>
        <dbReference type="Proteomes" id="UP000095287"/>
    </source>
</evidence>
<organism evidence="6 7">
    <name type="scientific">Steinernema glaseri</name>
    <dbReference type="NCBI Taxonomy" id="37863"/>
    <lineage>
        <taxon>Eukaryota</taxon>
        <taxon>Metazoa</taxon>
        <taxon>Ecdysozoa</taxon>
        <taxon>Nematoda</taxon>
        <taxon>Chromadorea</taxon>
        <taxon>Rhabditida</taxon>
        <taxon>Tylenchina</taxon>
        <taxon>Panagrolaimomorpha</taxon>
        <taxon>Strongyloidoidea</taxon>
        <taxon>Steinernematidae</taxon>
        <taxon>Steinernema</taxon>
    </lineage>
</organism>
<keyword evidence="6" id="KW-1185">Reference proteome</keyword>
<dbReference type="InterPro" id="IPR019775">
    <property type="entry name" value="WD40_repeat_CS"/>
</dbReference>
<dbReference type="PANTHER" id="PTHR14091">
    <property type="entry name" value="PERIODIC TRYPTOPHAN PROTEIN 1"/>
    <property type="match status" value="1"/>
</dbReference>
<dbReference type="PANTHER" id="PTHR14091:SF0">
    <property type="entry name" value="PERIODIC TRYPTOPHAN PROTEIN 1 HOMOLOG"/>
    <property type="match status" value="1"/>
</dbReference>
<keyword evidence="3" id="KW-0677">Repeat</keyword>
<dbReference type="InterPro" id="IPR044285">
    <property type="entry name" value="PWP1"/>
</dbReference>
<evidence type="ECO:0000256" key="1">
    <source>
        <dbReference type="ARBA" id="ARBA00022553"/>
    </source>
</evidence>
<protein>
    <submittedName>
        <fullName evidence="7">WD_REPEATS_REGION domain-containing protein</fullName>
    </submittedName>
</protein>
<keyword evidence="1" id="KW-0597">Phosphoprotein</keyword>
<name>A0A1I8A478_9BILA</name>
<evidence type="ECO:0000259" key="5">
    <source>
        <dbReference type="Pfam" id="PF12894"/>
    </source>
</evidence>
<dbReference type="GO" id="GO:0005634">
    <property type="term" value="C:nucleus"/>
    <property type="evidence" value="ECO:0007669"/>
    <property type="project" value="TreeGrafter"/>
</dbReference>
<dbReference type="SUPFAM" id="SSF50978">
    <property type="entry name" value="WD40 repeat-like"/>
    <property type="match status" value="1"/>
</dbReference>
<evidence type="ECO:0000256" key="4">
    <source>
        <dbReference type="PROSITE-ProRule" id="PRU00221"/>
    </source>
</evidence>
<feature type="repeat" description="WD" evidence="4">
    <location>
        <begin position="208"/>
        <end position="245"/>
    </location>
</feature>
<dbReference type="Gene3D" id="2.130.10.10">
    <property type="entry name" value="YVTN repeat-like/Quinoprotein amine dehydrogenase"/>
    <property type="match status" value="2"/>
</dbReference>
<reference evidence="7" key="1">
    <citation type="submission" date="2016-11" db="UniProtKB">
        <authorList>
            <consortium name="WormBaseParasite"/>
        </authorList>
    </citation>
    <scope>IDENTIFICATION</scope>
</reference>